<name>A0ABW3IGP0_9FLAO</name>
<dbReference type="Gene3D" id="3.20.20.300">
    <property type="entry name" value="Glycoside hydrolase, family 3, N-terminal domain"/>
    <property type="match status" value="1"/>
</dbReference>
<dbReference type="Proteomes" id="UP001597100">
    <property type="component" value="Unassembled WGS sequence"/>
</dbReference>
<keyword evidence="4 8" id="KW-0378">Hydrolase</keyword>
<evidence type="ECO:0000313" key="8">
    <source>
        <dbReference type="EMBL" id="MFD0977277.1"/>
    </source>
</evidence>
<dbReference type="RefSeq" id="WP_380739425.1">
    <property type="nucleotide sequence ID" value="NZ_JBHTJP010000035.1"/>
</dbReference>
<evidence type="ECO:0000259" key="6">
    <source>
        <dbReference type="Pfam" id="PF00144"/>
    </source>
</evidence>
<dbReference type="Pfam" id="PF00144">
    <property type="entry name" value="Beta-lactamase"/>
    <property type="match status" value="1"/>
</dbReference>
<sequence>MKKLVFLFVLSAGIVGNLYSQSKNSKPEFLKLRKSEWVDSVMKTLTPDERIAQLIMVAAYSNRGEEHKQEILKLIEEQKIGGLIFFQGDPASQVELMNEYQAASKVPLLGAIDAEWGLGMRLDNTISYPFQMTLGAIQDDELLYKMGVEVARQVKRTGLHMNFAPVVDVNNNPNNPVINYRSFGEDKYNVADKAIAYMKGMQDHKVLTTAKHFPGHGDTDTDSHYALPQINHPRARLDSLELYPFRRILKAGIGGVMVAHLDIPALDSTGVPSTLSKPIITGLLKEKLDFEGLIVTDAMNMKGVTEGNLPGVVDKDAILAGNDLLEFTEDVPKAIEEIKKAVDAGLISQKEIDRRVRKILAVKQWVGLDKYGPLSTDNIIEDLNTSKAQLLHRSLSEASLTVLKNDNNIFPVKGLDTLKVASVSLGAETTTSFQKTLELYAEVSHFVVPVDADENAVSEVKEKLKDFDLVIAGIHDQSKYPRNTLKLSEPALELISDLSTGKNSVFSFFKNPYVLNKIDGIEDAAGLIVAYQDSEISQEVAAQLIFGGIGANGKLPVSVGDKFSSGDGLVVKGGIRLGYTLPEAVGMDSNILNTRIDSLMQQAMDAKAIPGGQVLVAKDQKVVFYKVFGEHSYFDTIRVKKNDLYDLASVTKISAAMPALMKLYDEDKFHLDGTLADHLPSFKRSNKADIPFTDILTHQARFQPWIPFWKDMLRKNGSYKWWTIKKDSSARYPIKITDEMYLHRNYPKKIVKAIRKSPLREKKEYKYSDFFFILAPKVVESRTEEDFSEYLQKNFYKSLGATSIGFNPDYPQNKVVPTEYDFSFRKEPIHGTVHDEGAIMLGGVSGHAGLFANANDLAKLLQMYLNEGEYGGKTYVEKETIREFTKRYFPDSDNHRALGFDKRRPNSKGIVNNTAKDATETSYGHTGFTGIMVWMDPEEDLLYIFLSNRVHPTRDNHRLYDLNTRTQIHQVLYEAIK</sequence>
<dbReference type="SUPFAM" id="SSF51445">
    <property type="entry name" value="(Trans)glycosidases"/>
    <property type="match status" value="1"/>
</dbReference>
<dbReference type="PANTHER" id="PTHR30480:SF13">
    <property type="entry name" value="BETA-HEXOSAMINIDASE"/>
    <property type="match status" value="1"/>
</dbReference>
<evidence type="ECO:0000313" key="9">
    <source>
        <dbReference type="Proteomes" id="UP001597100"/>
    </source>
</evidence>
<evidence type="ECO:0000256" key="1">
    <source>
        <dbReference type="ARBA" id="ARBA00001231"/>
    </source>
</evidence>
<evidence type="ECO:0000256" key="5">
    <source>
        <dbReference type="ARBA" id="ARBA00023295"/>
    </source>
</evidence>
<gene>
    <name evidence="8" type="ORF">ACFQ1G_10780</name>
</gene>
<keyword evidence="9" id="KW-1185">Reference proteome</keyword>
<dbReference type="EMBL" id="JBHTJP010000035">
    <property type="protein sequence ID" value="MFD0977277.1"/>
    <property type="molecule type" value="Genomic_DNA"/>
</dbReference>
<comment type="catalytic activity">
    <reaction evidence="1">
        <text>Hydrolysis of terminal non-reducing N-acetyl-D-hexosamine residues in N-acetyl-beta-D-hexosaminides.</text>
        <dbReference type="EC" id="3.2.1.52"/>
    </reaction>
</comment>
<dbReference type="PROSITE" id="PS00775">
    <property type="entry name" value="GLYCOSYL_HYDROL_F3"/>
    <property type="match status" value="1"/>
</dbReference>
<feature type="domain" description="Glycoside hydrolase family 3 N-terminal" evidence="7">
    <location>
        <begin position="48"/>
        <end position="361"/>
    </location>
</feature>
<organism evidence="8 9">
    <name type="scientific">Salinimicrobium gaetbulicola</name>
    <dbReference type="NCBI Taxonomy" id="999702"/>
    <lineage>
        <taxon>Bacteria</taxon>
        <taxon>Pseudomonadati</taxon>
        <taxon>Bacteroidota</taxon>
        <taxon>Flavobacteriia</taxon>
        <taxon>Flavobacteriales</taxon>
        <taxon>Flavobacteriaceae</taxon>
        <taxon>Salinimicrobium</taxon>
    </lineage>
</organism>
<keyword evidence="5" id="KW-0326">Glycosidase</keyword>
<evidence type="ECO:0000256" key="4">
    <source>
        <dbReference type="ARBA" id="ARBA00022801"/>
    </source>
</evidence>
<dbReference type="InterPro" id="IPR012338">
    <property type="entry name" value="Beta-lactam/transpept-like"/>
</dbReference>
<proteinExistence type="inferred from homology"/>
<dbReference type="InterPro" id="IPR001764">
    <property type="entry name" value="Glyco_hydro_3_N"/>
</dbReference>
<feature type="domain" description="Beta-lactamase-related" evidence="6">
    <location>
        <begin position="596"/>
        <end position="960"/>
    </location>
</feature>
<dbReference type="PRINTS" id="PR00133">
    <property type="entry name" value="GLHYDRLASE3"/>
</dbReference>
<dbReference type="EC" id="3.2.1.52" evidence="3"/>
<protein>
    <recommendedName>
        <fullName evidence="3">beta-N-acetylhexosaminidase</fullName>
        <ecNumber evidence="3">3.2.1.52</ecNumber>
    </recommendedName>
</protein>
<dbReference type="InterPro" id="IPR017853">
    <property type="entry name" value="GH"/>
</dbReference>
<evidence type="ECO:0000259" key="7">
    <source>
        <dbReference type="Pfam" id="PF00933"/>
    </source>
</evidence>
<dbReference type="SUPFAM" id="SSF56601">
    <property type="entry name" value="beta-lactamase/transpeptidase-like"/>
    <property type="match status" value="1"/>
</dbReference>
<comment type="similarity">
    <text evidence="2">Belongs to the glycosyl hydrolase 3 family.</text>
</comment>
<dbReference type="InterPro" id="IPR050226">
    <property type="entry name" value="NagZ_Beta-hexosaminidase"/>
</dbReference>
<evidence type="ECO:0000256" key="2">
    <source>
        <dbReference type="ARBA" id="ARBA00005336"/>
    </source>
</evidence>
<dbReference type="InterPro" id="IPR001466">
    <property type="entry name" value="Beta-lactam-related"/>
</dbReference>
<dbReference type="Gene3D" id="3.40.710.10">
    <property type="entry name" value="DD-peptidase/beta-lactamase superfamily"/>
    <property type="match status" value="1"/>
</dbReference>
<evidence type="ECO:0000256" key="3">
    <source>
        <dbReference type="ARBA" id="ARBA00012663"/>
    </source>
</evidence>
<dbReference type="Pfam" id="PF00933">
    <property type="entry name" value="Glyco_hydro_3"/>
    <property type="match status" value="1"/>
</dbReference>
<reference evidence="9" key="1">
    <citation type="journal article" date="2019" name="Int. J. Syst. Evol. Microbiol.">
        <title>The Global Catalogue of Microorganisms (GCM) 10K type strain sequencing project: providing services to taxonomists for standard genome sequencing and annotation.</title>
        <authorList>
            <consortium name="The Broad Institute Genomics Platform"/>
            <consortium name="The Broad Institute Genome Sequencing Center for Infectious Disease"/>
            <person name="Wu L."/>
            <person name="Ma J."/>
        </authorList>
    </citation>
    <scope>NUCLEOTIDE SEQUENCE [LARGE SCALE GENOMIC DNA]</scope>
    <source>
        <strain evidence="9">CCUG 60898</strain>
    </source>
</reference>
<comment type="caution">
    <text evidence="8">The sequence shown here is derived from an EMBL/GenBank/DDBJ whole genome shotgun (WGS) entry which is preliminary data.</text>
</comment>
<dbReference type="GO" id="GO:0016787">
    <property type="term" value="F:hydrolase activity"/>
    <property type="evidence" value="ECO:0007669"/>
    <property type="project" value="UniProtKB-KW"/>
</dbReference>
<dbReference type="InterPro" id="IPR019800">
    <property type="entry name" value="Glyco_hydro_3_AS"/>
</dbReference>
<dbReference type="PANTHER" id="PTHR30480">
    <property type="entry name" value="BETA-HEXOSAMINIDASE-RELATED"/>
    <property type="match status" value="1"/>
</dbReference>
<dbReference type="InterPro" id="IPR036962">
    <property type="entry name" value="Glyco_hydro_3_N_sf"/>
</dbReference>
<accession>A0ABW3IGP0</accession>
<dbReference type="InterPro" id="IPR036881">
    <property type="entry name" value="Glyco_hydro_3_C_sf"/>
</dbReference>
<dbReference type="SUPFAM" id="SSF52279">
    <property type="entry name" value="Beta-D-glucan exohydrolase, C-terminal domain"/>
    <property type="match status" value="1"/>
</dbReference>
<dbReference type="Gene3D" id="3.40.50.1700">
    <property type="entry name" value="Glycoside hydrolase family 3 C-terminal domain"/>
    <property type="match status" value="1"/>
</dbReference>